<dbReference type="AlphaFoldDB" id="A0A9E7R0B9"/>
<protein>
    <submittedName>
        <fullName evidence="2">Zinc finger HIT domain-containing protein</fullName>
    </submittedName>
</protein>
<reference evidence="2" key="1">
    <citation type="submission" date="2022-09" db="EMBL/GenBank/DDBJ databases">
        <title>Diverse halophilic archaea isolated from saline environments.</title>
        <authorList>
            <person name="Cui H.-L."/>
        </authorList>
    </citation>
    <scope>NUCLEOTIDE SEQUENCE</scope>
    <source>
        <strain evidence="2">ZS-35-S2</strain>
    </source>
</reference>
<organism evidence="2 3">
    <name type="scientific">Salinirubellus salinus</name>
    <dbReference type="NCBI Taxonomy" id="1364945"/>
    <lineage>
        <taxon>Archaea</taxon>
        <taxon>Methanobacteriati</taxon>
        <taxon>Methanobacteriota</taxon>
        <taxon>Stenosarchaea group</taxon>
        <taxon>Halobacteria</taxon>
        <taxon>Halobacteriales</taxon>
        <taxon>Natronomonadaceae</taxon>
        <taxon>Salinirubellus</taxon>
    </lineage>
</organism>
<sequence>MSLETLCQICESAPAAYQCRRCGALVCPAHYDEETGLCTDCAAAVP</sequence>
<dbReference type="RefSeq" id="WP_260592300.1">
    <property type="nucleotide sequence ID" value="NZ_CP104003.1"/>
</dbReference>
<evidence type="ECO:0000259" key="1">
    <source>
        <dbReference type="Pfam" id="PF04438"/>
    </source>
</evidence>
<dbReference type="GeneID" id="74943613"/>
<proteinExistence type="predicted"/>
<feature type="domain" description="HIT-type" evidence="1">
    <location>
        <begin position="5"/>
        <end position="27"/>
    </location>
</feature>
<dbReference type="KEGG" id="ssai:N0B31_14285"/>
<gene>
    <name evidence="2" type="ORF">N0B31_14285</name>
</gene>
<name>A0A9E7R0B9_9EURY</name>
<dbReference type="Pfam" id="PF04438">
    <property type="entry name" value="zf-HIT"/>
    <property type="match status" value="1"/>
</dbReference>
<dbReference type="Proteomes" id="UP001057580">
    <property type="component" value="Chromosome"/>
</dbReference>
<accession>A0A9E7R0B9</accession>
<keyword evidence="3" id="KW-1185">Reference proteome</keyword>
<dbReference type="InterPro" id="IPR007529">
    <property type="entry name" value="Znf_HIT"/>
</dbReference>
<dbReference type="EMBL" id="CP104003">
    <property type="protein sequence ID" value="UWM53306.1"/>
    <property type="molecule type" value="Genomic_DNA"/>
</dbReference>
<evidence type="ECO:0000313" key="3">
    <source>
        <dbReference type="Proteomes" id="UP001057580"/>
    </source>
</evidence>
<evidence type="ECO:0000313" key="2">
    <source>
        <dbReference type="EMBL" id="UWM53306.1"/>
    </source>
</evidence>